<dbReference type="Proteomes" id="UP000295008">
    <property type="component" value="Unassembled WGS sequence"/>
</dbReference>
<evidence type="ECO:0000256" key="4">
    <source>
        <dbReference type="ARBA" id="ARBA00022801"/>
    </source>
</evidence>
<dbReference type="EMBL" id="SLUN01000023">
    <property type="protein sequence ID" value="TCL62737.1"/>
    <property type="molecule type" value="Genomic_DNA"/>
</dbReference>
<dbReference type="PANTHER" id="PTHR43758:SF2">
    <property type="entry name" value="OXIDIZED PURINE NUCLEOSIDE TRIPHOSPHATE HYDROLASE"/>
    <property type="match status" value="1"/>
</dbReference>
<dbReference type="OrthoDB" id="9804563at2"/>
<evidence type="ECO:0000313" key="8">
    <source>
        <dbReference type="Proteomes" id="UP000295008"/>
    </source>
</evidence>
<feature type="domain" description="Nudix hydrolase" evidence="6">
    <location>
        <begin position="16"/>
        <end position="149"/>
    </location>
</feature>
<dbReference type="PROSITE" id="PS00893">
    <property type="entry name" value="NUDIX_BOX"/>
    <property type="match status" value="1"/>
</dbReference>
<keyword evidence="8" id="KW-1185">Reference proteome</keyword>
<dbReference type="PROSITE" id="PS51462">
    <property type="entry name" value="NUDIX"/>
    <property type="match status" value="1"/>
</dbReference>
<proteinExistence type="inferred from homology"/>
<dbReference type="PANTHER" id="PTHR43758">
    <property type="entry name" value="7,8-DIHYDRO-8-OXOGUANINE TRIPHOSPHATASE"/>
    <property type="match status" value="1"/>
</dbReference>
<accession>A0A4V2QD20</accession>
<name>A0A4V2QD20_HYDET</name>
<reference evidence="7 8" key="1">
    <citation type="submission" date="2019-03" db="EMBL/GenBank/DDBJ databases">
        <title>Genomic Encyclopedia of Type Strains, Phase IV (KMG-IV): sequencing the most valuable type-strain genomes for metagenomic binning, comparative biology and taxonomic classification.</title>
        <authorList>
            <person name="Goeker M."/>
        </authorList>
    </citation>
    <scope>NUCLEOTIDE SEQUENCE [LARGE SCALE GENOMIC DNA]</scope>
    <source>
        <strain evidence="7 8">LX-B</strain>
    </source>
</reference>
<evidence type="ECO:0000313" key="7">
    <source>
        <dbReference type="EMBL" id="TCL62737.1"/>
    </source>
</evidence>
<evidence type="ECO:0000256" key="5">
    <source>
        <dbReference type="ARBA" id="ARBA00022842"/>
    </source>
</evidence>
<organism evidence="7 8">
    <name type="scientific">Hydrogenispora ethanolica</name>
    <dbReference type="NCBI Taxonomy" id="1082276"/>
    <lineage>
        <taxon>Bacteria</taxon>
        <taxon>Bacillati</taxon>
        <taxon>Bacillota</taxon>
        <taxon>Hydrogenispora</taxon>
    </lineage>
</organism>
<evidence type="ECO:0000256" key="3">
    <source>
        <dbReference type="ARBA" id="ARBA00022723"/>
    </source>
</evidence>
<dbReference type="RefSeq" id="WP_132015535.1">
    <property type="nucleotide sequence ID" value="NZ_SLUN01000023.1"/>
</dbReference>
<keyword evidence="4" id="KW-0378">Hydrolase</keyword>
<dbReference type="InterPro" id="IPR020084">
    <property type="entry name" value="NUDIX_hydrolase_CS"/>
</dbReference>
<comment type="similarity">
    <text evidence="2">Belongs to the Nudix hydrolase family.</text>
</comment>
<dbReference type="InterPro" id="IPR015797">
    <property type="entry name" value="NUDIX_hydrolase-like_dom_sf"/>
</dbReference>
<dbReference type="Gene3D" id="3.90.79.10">
    <property type="entry name" value="Nucleoside Triphosphate Pyrophosphohydrolase"/>
    <property type="match status" value="1"/>
</dbReference>
<evidence type="ECO:0000259" key="6">
    <source>
        <dbReference type="PROSITE" id="PS51462"/>
    </source>
</evidence>
<dbReference type="Pfam" id="PF00293">
    <property type="entry name" value="NUDIX"/>
    <property type="match status" value="1"/>
</dbReference>
<evidence type="ECO:0000256" key="1">
    <source>
        <dbReference type="ARBA" id="ARBA00001946"/>
    </source>
</evidence>
<dbReference type="GO" id="GO:0016818">
    <property type="term" value="F:hydrolase activity, acting on acid anhydrides, in phosphorus-containing anhydrides"/>
    <property type="evidence" value="ECO:0007669"/>
    <property type="project" value="TreeGrafter"/>
</dbReference>
<dbReference type="GO" id="GO:0005737">
    <property type="term" value="C:cytoplasm"/>
    <property type="evidence" value="ECO:0007669"/>
    <property type="project" value="TreeGrafter"/>
</dbReference>
<dbReference type="GO" id="GO:0046872">
    <property type="term" value="F:metal ion binding"/>
    <property type="evidence" value="ECO:0007669"/>
    <property type="project" value="UniProtKB-KW"/>
</dbReference>
<gene>
    <name evidence="7" type="ORF">EDC14_102316</name>
</gene>
<dbReference type="InterPro" id="IPR000086">
    <property type="entry name" value="NUDIX_hydrolase_dom"/>
</dbReference>
<keyword evidence="5" id="KW-0460">Magnesium</keyword>
<sequence length="176" mass="19212">MGRTEQGIENSAGRYSAIPRVLALITFEGVAGSGREVLLLKGAPDKKIWPNLYNGVGGHVEAGEDVFGAARREIREETGLTVTDLRMRGIVHIDAGAARGILMFVFTARSETRTVVASGEGALEWWPADRLPEARTMVADLPLLLAKALGRPADAPPFSARYWYDEADRLRMEFDG</sequence>
<comment type="cofactor">
    <cofactor evidence="1">
        <name>Mg(2+)</name>
        <dbReference type="ChEBI" id="CHEBI:18420"/>
    </cofactor>
</comment>
<comment type="caution">
    <text evidence="7">The sequence shown here is derived from an EMBL/GenBank/DDBJ whole genome shotgun (WGS) entry which is preliminary data.</text>
</comment>
<keyword evidence="3" id="KW-0479">Metal-binding</keyword>
<evidence type="ECO:0000256" key="2">
    <source>
        <dbReference type="ARBA" id="ARBA00005582"/>
    </source>
</evidence>
<dbReference type="CDD" id="cd18886">
    <property type="entry name" value="NUDIX_MutT_Nudt1"/>
    <property type="match status" value="1"/>
</dbReference>
<dbReference type="SUPFAM" id="SSF55811">
    <property type="entry name" value="Nudix"/>
    <property type="match status" value="1"/>
</dbReference>
<dbReference type="AlphaFoldDB" id="A0A4V2QD20"/>
<protein>
    <submittedName>
        <fullName evidence="7">8-oxo-dGTP diphosphatase</fullName>
    </submittedName>
</protein>